<comment type="pathway">
    <text evidence="1">Protein modification; protein ubiquitination.</text>
</comment>
<gene>
    <name evidence="10" type="ORF">VOLCADRAFT_57881</name>
</gene>
<evidence type="ECO:0000256" key="8">
    <source>
        <dbReference type="RuleBase" id="RU003829"/>
    </source>
</evidence>
<evidence type="ECO:0000313" key="11">
    <source>
        <dbReference type="Proteomes" id="UP000001058"/>
    </source>
</evidence>
<dbReference type="Pfam" id="PF10557">
    <property type="entry name" value="Cullin_Nedd8"/>
    <property type="match status" value="1"/>
</dbReference>
<dbReference type="InParanoid" id="D8TNU9"/>
<dbReference type="InterPro" id="IPR036390">
    <property type="entry name" value="WH_DNA-bd_sf"/>
</dbReference>
<dbReference type="InterPro" id="IPR045093">
    <property type="entry name" value="Cullin"/>
</dbReference>
<reference evidence="10 11" key="1">
    <citation type="journal article" date="2010" name="Science">
        <title>Genomic analysis of organismal complexity in the multicellular green alga Volvox carteri.</title>
        <authorList>
            <person name="Prochnik S.E."/>
            <person name="Umen J."/>
            <person name="Nedelcu A.M."/>
            <person name="Hallmann A."/>
            <person name="Miller S.M."/>
            <person name="Nishii I."/>
            <person name="Ferris P."/>
            <person name="Kuo A."/>
            <person name="Mitros T."/>
            <person name="Fritz-Laylin L.K."/>
            <person name="Hellsten U."/>
            <person name="Chapman J."/>
            <person name="Simakov O."/>
            <person name="Rensing S.A."/>
            <person name="Terry A."/>
            <person name="Pangilinan J."/>
            <person name="Kapitonov V."/>
            <person name="Jurka J."/>
            <person name="Salamov A."/>
            <person name="Shapiro H."/>
            <person name="Schmutz J."/>
            <person name="Grimwood J."/>
            <person name="Lindquist E."/>
            <person name="Lucas S."/>
            <person name="Grigoriev I.V."/>
            <person name="Schmitt R."/>
            <person name="Kirk D."/>
            <person name="Rokhsar D.S."/>
        </authorList>
    </citation>
    <scope>NUCLEOTIDE SEQUENCE [LARGE SCALE GENOMIC DNA]</scope>
    <source>
        <strain evidence="11">f. Nagariensis / Eve</strain>
    </source>
</reference>
<dbReference type="GO" id="GO:0031625">
    <property type="term" value="F:ubiquitin protein ligase binding"/>
    <property type="evidence" value="ECO:0007669"/>
    <property type="project" value="InterPro"/>
</dbReference>
<keyword evidence="4" id="KW-0833">Ubl conjugation pathway</keyword>
<keyword evidence="5" id="KW-0832">Ubl conjugation</keyword>
<sequence length="755" mass="84646">KPELPANFEEATWSKLRDCIMAVHCKRPVSCSLEELYTAVQDMCMHKMADKLYSRLQQECDSHISAHVSSLSDCLSLEAVPFLDRVAAVWQDHCSQMLMTRQIFLYLDRTHVLQLTSSAAPIKSIFDMGLALFRVHLATRPEIQHRTVEGLLELIGRERCGEAVNRPLIKGLVRMLTSLAIYTDAFHEPFMKAASRFYRAEGERLVAELDVPAYLRHCETRLFEEYERSSEYLDSSSRRPLISAVEAQLVGRHTGPLLDRGLGPLLDGHRVADLARLYGLMGRVGAVEPLRAAFREYVRATGLALVKDEEKDKEMVERLLDLKGRLDEVVGSAFVRSENFLATLKESFEYFINQRANKPAELIAKFIDARLRAGGRAAGAEELEAALDRALTLFRFIQGKDVFEAFYKKDLAKRLLLGRSASVDAEKAMIAKLKVECGSQFTAKLEGMFKDVELSDDVMAAFRASSAAAGLPAGVDVTVSVLTSGYWPTYPVLDVKLPEALDRASTVFRDFYLSKYSGRRLVWQHSLGSCVLRAAFPRGLKELSVSTFQTAVLLLFNDADTLSYKEIAAGCGLEEKELKRTLQSLACGKVRVLVKDPKGRDVADTDSFSFNSTFSEKLFRIKINSIQMKETEEENKKTNEQVLQDRQYQIDAALVRIMKTRKTLSHKLLVVEALQQLKFPLKAADLKKRIESLIDREYMARDPSDANVSCRCRPASMAWGRSLTFPAAHAAQCTNPKVKSTVCCLHMGKANGYAS</sequence>
<dbReference type="RefSeq" id="XP_002947918.1">
    <property type="nucleotide sequence ID" value="XM_002947872.1"/>
</dbReference>
<evidence type="ECO:0000256" key="1">
    <source>
        <dbReference type="ARBA" id="ARBA00004906"/>
    </source>
</evidence>
<keyword evidence="11" id="KW-1185">Reference proteome</keyword>
<dbReference type="FunFam" id="1.20.1310.10:FF:000035">
    <property type="entry name" value="Ubiquitin ligase subunit CulD, putative"/>
    <property type="match status" value="1"/>
</dbReference>
<dbReference type="PANTHER" id="PTHR11932">
    <property type="entry name" value="CULLIN"/>
    <property type="match status" value="1"/>
</dbReference>
<dbReference type="STRING" id="3068.D8TNU9"/>
<dbReference type="FunFam" id="1.20.1310.10:FF:000024">
    <property type="entry name" value="Cullin-4 like"/>
    <property type="match status" value="1"/>
</dbReference>
<dbReference type="SMART" id="SM00884">
    <property type="entry name" value="Cullin_Nedd8"/>
    <property type="match status" value="1"/>
</dbReference>
<dbReference type="eggNOG" id="KOG2167">
    <property type="taxonomic scope" value="Eukaryota"/>
</dbReference>
<dbReference type="AlphaFoldDB" id="D8TNU9"/>
<dbReference type="Pfam" id="PF00888">
    <property type="entry name" value="Cullin"/>
    <property type="match status" value="1"/>
</dbReference>
<dbReference type="InterPro" id="IPR019559">
    <property type="entry name" value="Cullin_neddylation_domain"/>
</dbReference>
<comment type="similarity">
    <text evidence="2 7 8">Belongs to the cullin family.</text>
</comment>
<dbReference type="SUPFAM" id="SSF75632">
    <property type="entry name" value="Cullin homology domain"/>
    <property type="match status" value="1"/>
</dbReference>
<dbReference type="InterPro" id="IPR036388">
    <property type="entry name" value="WH-like_DNA-bd_sf"/>
</dbReference>
<feature type="domain" description="Cullin family profile" evidence="9">
    <location>
        <begin position="358"/>
        <end position="586"/>
    </location>
</feature>
<dbReference type="FunFam" id="3.30.230.130:FF:000006">
    <property type="entry name" value="Cullin-4 like"/>
    <property type="match status" value="1"/>
</dbReference>
<dbReference type="OrthoDB" id="27073at2759"/>
<dbReference type="Gene3D" id="1.10.10.10">
    <property type="entry name" value="Winged helix-like DNA-binding domain superfamily/Winged helix DNA-binding domain"/>
    <property type="match status" value="1"/>
</dbReference>
<dbReference type="InterPro" id="IPR016159">
    <property type="entry name" value="Cullin_repeat-like_dom_sf"/>
</dbReference>
<dbReference type="FunFam" id="1.20.1310.10:FF:000004">
    <property type="entry name" value="Cullin 4B"/>
    <property type="match status" value="1"/>
</dbReference>
<dbReference type="InterPro" id="IPR001373">
    <property type="entry name" value="Cullin_N"/>
</dbReference>
<evidence type="ECO:0000256" key="5">
    <source>
        <dbReference type="ARBA" id="ARBA00022843"/>
    </source>
</evidence>
<dbReference type="SUPFAM" id="SSF74788">
    <property type="entry name" value="Cullin repeat-like"/>
    <property type="match status" value="1"/>
</dbReference>
<evidence type="ECO:0000256" key="4">
    <source>
        <dbReference type="ARBA" id="ARBA00022786"/>
    </source>
</evidence>
<accession>D8TNU9</accession>
<dbReference type="KEGG" id="vcn:VOLCADRAFT_57881"/>
<keyword evidence="3" id="KW-1017">Isopeptide bond</keyword>
<dbReference type="GO" id="GO:0005634">
    <property type="term" value="C:nucleus"/>
    <property type="evidence" value="ECO:0007669"/>
    <property type="project" value="UniProtKB-ARBA"/>
</dbReference>
<evidence type="ECO:0000256" key="6">
    <source>
        <dbReference type="ARBA" id="ARBA00069613"/>
    </source>
</evidence>
<proteinExistence type="inferred from homology"/>
<evidence type="ECO:0000256" key="3">
    <source>
        <dbReference type="ARBA" id="ARBA00022499"/>
    </source>
</evidence>
<dbReference type="FunFam" id="1.20.1310.10:FF:000001">
    <property type="entry name" value="Cullin 3"/>
    <property type="match status" value="1"/>
</dbReference>
<name>D8TNU9_VOLCA</name>
<dbReference type="Pfam" id="PF26557">
    <property type="entry name" value="Cullin_AB"/>
    <property type="match status" value="1"/>
</dbReference>
<dbReference type="Gene3D" id="3.30.230.130">
    <property type="entry name" value="Cullin, Chain C, Domain 2"/>
    <property type="match status" value="1"/>
</dbReference>
<dbReference type="GeneID" id="9621253"/>
<evidence type="ECO:0000313" key="10">
    <source>
        <dbReference type="EMBL" id="EFJ50906.1"/>
    </source>
</evidence>
<protein>
    <recommendedName>
        <fullName evidence="6">Cullin-4</fullName>
    </recommendedName>
</protein>
<dbReference type="FunFam" id="1.10.10.10:FF:000050">
    <property type="entry name" value="Cullin 4B"/>
    <property type="match status" value="1"/>
</dbReference>
<dbReference type="Proteomes" id="UP000001058">
    <property type="component" value="Unassembled WGS sequence"/>
</dbReference>
<dbReference type="PROSITE" id="PS50069">
    <property type="entry name" value="CULLIN_2"/>
    <property type="match status" value="1"/>
</dbReference>
<dbReference type="EMBL" id="GL378329">
    <property type="protein sequence ID" value="EFJ50906.1"/>
    <property type="molecule type" value="Genomic_DNA"/>
</dbReference>
<dbReference type="GO" id="GO:0006511">
    <property type="term" value="P:ubiquitin-dependent protein catabolic process"/>
    <property type="evidence" value="ECO:0007669"/>
    <property type="project" value="InterPro"/>
</dbReference>
<feature type="non-terminal residue" evidence="10">
    <location>
        <position position="1"/>
    </location>
</feature>
<evidence type="ECO:0000256" key="2">
    <source>
        <dbReference type="ARBA" id="ARBA00006019"/>
    </source>
</evidence>
<dbReference type="FunCoup" id="D8TNU9">
    <property type="interactions" value="1932"/>
</dbReference>
<dbReference type="Gene3D" id="1.20.1310.10">
    <property type="entry name" value="Cullin Repeats"/>
    <property type="match status" value="4"/>
</dbReference>
<evidence type="ECO:0000256" key="7">
    <source>
        <dbReference type="PROSITE-ProRule" id="PRU00330"/>
    </source>
</evidence>
<evidence type="ECO:0000259" key="9">
    <source>
        <dbReference type="PROSITE" id="PS50069"/>
    </source>
</evidence>
<dbReference type="SUPFAM" id="SSF46785">
    <property type="entry name" value="Winged helix' DNA-binding domain"/>
    <property type="match status" value="1"/>
</dbReference>
<dbReference type="InterPro" id="IPR016158">
    <property type="entry name" value="Cullin_homology"/>
</dbReference>
<dbReference type="SMART" id="SM00182">
    <property type="entry name" value="CULLIN"/>
    <property type="match status" value="1"/>
</dbReference>
<dbReference type="InterPro" id="IPR059120">
    <property type="entry name" value="Cullin-like_AB"/>
</dbReference>
<dbReference type="InterPro" id="IPR036317">
    <property type="entry name" value="Cullin_homology_sf"/>
</dbReference>
<organism evidence="11">
    <name type="scientific">Volvox carteri f. nagariensis</name>
    <dbReference type="NCBI Taxonomy" id="3068"/>
    <lineage>
        <taxon>Eukaryota</taxon>
        <taxon>Viridiplantae</taxon>
        <taxon>Chlorophyta</taxon>
        <taxon>core chlorophytes</taxon>
        <taxon>Chlorophyceae</taxon>
        <taxon>CS clade</taxon>
        <taxon>Chlamydomonadales</taxon>
        <taxon>Volvocaceae</taxon>
        <taxon>Volvox</taxon>
    </lineage>
</organism>